<evidence type="ECO:0000313" key="1">
    <source>
        <dbReference type="EMBL" id="MRG60097.1"/>
    </source>
</evidence>
<dbReference type="AlphaFoldDB" id="A0A6I2F8J1"/>
<dbReference type="EMBL" id="WJIF01000004">
    <property type="protein sequence ID" value="MRG60097.1"/>
    <property type="molecule type" value="Genomic_DNA"/>
</dbReference>
<keyword evidence="1" id="KW-0808">Transferase</keyword>
<name>A0A6I2F8J1_9MICO</name>
<dbReference type="Proteomes" id="UP000431080">
    <property type="component" value="Unassembled WGS sequence"/>
</dbReference>
<accession>A0A6I2F8J1</accession>
<reference evidence="1 2" key="1">
    <citation type="submission" date="2019-10" db="EMBL/GenBank/DDBJ databases">
        <authorList>
            <person name="Nie G."/>
            <person name="Ming H."/>
            <person name="Yi B."/>
        </authorList>
    </citation>
    <scope>NUCLEOTIDE SEQUENCE [LARGE SCALE GENOMIC DNA]</scope>
    <source>
        <strain evidence="1 2">CFH 90414</strain>
    </source>
</reference>
<organism evidence="1 2">
    <name type="scientific">Agromyces agglutinans</name>
    <dbReference type="NCBI Taxonomy" id="2662258"/>
    <lineage>
        <taxon>Bacteria</taxon>
        <taxon>Bacillati</taxon>
        <taxon>Actinomycetota</taxon>
        <taxon>Actinomycetes</taxon>
        <taxon>Micrococcales</taxon>
        <taxon>Microbacteriaceae</taxon>
        <taxon>Agromyces</taxon>
    </lineage>
</organism>
<dbReference type="Gene3D" id="3.40.50.2000">
    <property type="entry name" value="Glycogen Phosphorylase B"/>
    <property type="match status" value="2"/>
</dbReference>
<protein>
    <submittedName>
        <fullName evidence="1">Glycosyltransferase</fullName>
    </submittedName>
</protein>
<sequence length="373" mass="41359">MTSEPTGRPRIAVLLAYEQDASRWIERFERGEVLDRTPYGYDLAASRFELAWSQSHAEGARARRIRRSLAARLGFDVVHAWRNRRMLAAADVIWTHTEREHLAVAAMHRMRSRRRRAKVIAQTIWLWDAWPELSRSRRRFTAWLLRTNDIEAVHSRVNLAVARTVSGRPVVLVPFGSANPFEPTAADGDLVLAVGNDRHRDWATLADAARRLPHLSFRVATSAAAAARVAWPENVEVRPAAGRAELELLYSRASVVVLPLRPNAHASGATSLIEAIAAGRRIITTRAGGIEEYGGRDARYVEPGDPTALAEAIHAGVEQGFQPADPAGLIERGLTQQDYVARYCLITDWLLLGGRVPPDASEFQSLSARPLTG</sequence>
<proteinExistence type="predicted"/>
<gene>
    <name evidence="1" type="ORF">GE115_09470</name>
</gene>
<evidence type="ECO:0000313" key="2">
    <source>
        <dbReference type="Proteomes" id="UP000431080"/>
    </source>
</evidence>
<dbReference type="RefSeq" id="WP_153684546.1">
    <property type="nucleotide sequence ID" value="NZ_WJIF01000004.1"/>
</dbReference>
<dbReference type="SUPFAM" id="SSF53756">
    <property type="entry name" value="UDP-Glycosyltransferase/glycogen phosphorylase"/>
    <property type="match status" value="1"/>
</dbReference>
<comment type="caution">
    <text evidence="1">The sequence shown here is derived from an EMBL/GenBank/DDBJ whole genome shotgun (WGS) entry which is preliminary data.</text>
</comment>
<keyword evidence="2" id="KW-1185">Reference proteome</keyword>
<dbReference type="Pfam" id="PF13692">
    <property type="entry name" value="Glyco_trans_1_4"/>
    <property type="match status" value="1"/>
</dbReference>
<dbReference type="GO" id="GO:0016740">
    <property type="term" value="F:transferase activity"/>
    <property type="evidence" value="ECO:0007669"/>
    <property type="project" value="UniProtKB-KW"/>
</dbReference>